<feature type="region of interest" description="Disordered" evidence="1">
    <location>
        <begin position="1"/>
        <end position="21"/>
    </location>
</feature>
<accession>A0A5C6M5V4</accession>
<gene>
    <name evidence="2" type="ORF">E3A20_07620</name>
</gene>
<sequence>MAFSSTGFQPIGGQSKAGNAPQVWSYTTTDAAATVDTSGYFNSVASLVKVGDIIWRVTTSSGAVSTAGQHVVMTVSAAGVVDTYATTALTVTNTD</sequence>
<dbReference type="AlphaFoldDB" id="A0A5C6M5V4"/>
<evidence type="ECO:0000313" key="2">
    <source>
        <dbReference type="EMBL" id="TWW10160.1"/>
    </source>
</evidence>
<dbReference type="EMBL" id="SRHE01000107">
    <property type="protein sequence ID" value="TWW10160.1"/>
    <property type="molecule type" value="Genomic_DNA"/>
</dbReference>
<keyword evidence="3" id="KW-1185">Reference proteome</keyword>
<proteinExistence type="predicted"/>
<name>A0A5C6M5V4_9PLAN</name>
<evidence type="ECO:0000256" key="1">
    <source>
        <dbReference type="SAM" id="MobiDB-lite"/>
    </source>
</evidence>
<reference evidence="2 3" key="1">
    <citation type="submission" date="2019-08" db="EMBL/GenBank/DDBJ databases">
        <title>100 year-old enigma solved: identification of Planctomyces bekefii, the type genus and species of the phylum Planctomycetes.</title>
        <authorList>
            <person name="Svetlana D.N."/>
            <person name="Overmann J."/>
        </authorList>
    </citation>
    <scope>NUCLEOTIDE SEQUENCE [LARGE SCALE GENOMIC DNA]</scope>
    <source>
        <strain evidence="2">Phe10_nw2017</strain>
    </source>
</reference>
<protein>
    <submittedName>
        <fullName evidence="2">Uncharacterized protein</fullName>
    </submittedName>
</protein>
<comment type="caution">
    <text evidence="2">The sequence shown here is derived from an EMBL/GenBank/DDBJ whole genome shotgun (WGS) entry which is preliminary data.</text>
</comment>
<organism evidence="2 3">
    <name type="scientific">Planctomyces bekefii</name>
    <dbReference type="NCBI Taxonomy" id="1653850"/>
    <lineage>
        <taxon>Bacteria</taxon>
        <taxon>Pseudomonadati</taxon>
        <taxon>Planctomycetota</taxon>
        <taxon>Planctomycetia</taxon>
        <taxon>Planctomycetales</taxon>
        <taxon>Planctomycetaceae</taxon>
        <taxon>Planctomyces</taxon>
    </lineage>
</organism>
<evidence type="ECO:0000313" key="3">
    <source>
        <dbReference type="Proteomes" id="UP000321083"/>
    </source>
</evidence>
<reference evidence="2 3" key="2">
    <citation type="submission" date="2019-08" db="EMBL/GenBank/DDBJ databases">
        <authorList>
            <person name="Henke P."/>
        </authorList>
    </citation>
    <scope>NUCLEOTIDE SEQUENCE [LARGE SCALE GENOMIC DNA]</scope>
    <source>
        <strain evidence="2">Phe10_nw2017</strain>
    </source>
</reference>
<dbReference type="Proteomes" id="UP000321083">
    <property type="component" value="Unassembled WGS sequence"/>
</dbReference>